<comment type="caution">
    <text evidence="3">The sequence shown here is derived from an EMBL/GenBank/DDBJ whole genome shotgun (WGS) entry which is preliminary data.</text>
</comment>
<reference evidence="3" key="2">
    <citation type="journal article" date="2024" name="Plant">
        <title>Genomic evolution and insights into agronomic trait innovations of Sesamum species.</title>
        <authorList>
            <person name="Miao H."/>
            <person name="Wang L."/>
            <person name="Qu L."/>
            <person name="Liu H."/>
            <person name="Sun Y."/>
            <person name="Le M."/>
            <person name="Wang Q."/>
            <person name="Wei S."/>
            <person name="Zheng Y."/>
            <person name="Lin W."/>
            <person name="Duan Y."/>
            <person name="Cao H."/>
            <person name="Xiong S."/>
            <person name="Wang X."/>
            <person name="Wei L."/>
            <person name="Li C."/>
            <person name="Ma Q."/>
            <person name="Ju M."/>
            <person name="Zhao R."/>
            <person name="Li G."/>
            <person name="Mu C."/>
            <person name="Tian Q."/>
            <person name="Mei H."/>
            <person name="Zhang T."/>
            <person name="Gao T."/>
            <person name="Zhang H."/>
        </authorList>
    </citation>
    <scope>NUCLEOTIDE SEQUENCE</scope>
    <source>
        <strain evidence="3">KEN1</strain>
    </source>
</reference>
<proteinExistence type="predicted"/>
<organism evidence="3">
    <name type="scientific">Sesamum latifolium</name>
    <dbReference type="NCBI Taxonomy" id="2727402"/>
    <lineage>
        <taxon>Eukaryota</taxon>
        <taxon>Viridiplantae</taxon>
        <taxon>Streptophyta</taxon>
        <taxon>Embryophyta</taxon>
        <taxon>Tracheophyta</taxon>
        <taxon>Spermatophyta</taxon>
        <taxon>Magnoliopsida</taxon>
        <taxon>eudicotyledons</taxon>
        <taxon>Gunneridae</taxon>
        <taxon>Pentapetalae</taxon>
        <taxon>asterids</taxon>
        <taxon>lamiids</taxon>
        <taxon>Lamiales</taxon>
        <taxon>Pedaliaceae</taxon>
        <taxon>Sesamum</taxon>
    </lineage>
</organism>
<evidence type="ECO:0000259" key="2">
    <source>
        <dbReference type="Pfam" id="PF22936"/>
    </source>
</evidence>
<sequence length="312" mass="35408">MVVPVTKTLPDLSKLELLDETNYKRWSQMLFIFFEQLDMDYVLFQNPPKTPTEASTLAITPAGTSVICTSVKSEDEAKQKCDRDNKIVRGRLLNHMNNSLFDLFVNYRSAKEIWTTLETRYGGDDAGRKKYVVDILSECMKMCEISRANVLLEKFSPTWSEYPNHLKHKKRDLTLQELIGHMQTKQANRLKDNGTSLSSLSIKVNLVQSVGSKDRKDQQKANQKPATQATPQVNLAEKDEIIIAVVVEANLVDKKDDWVLDTGASRHFYSNKALFHELLDATDDECVFMGNSTTAGVLDKGKIFLKLTFGKY</sequence>
<evidence type="ECO:0000313" key="3">
    <source>
        <dbReference type="EMBL" id="KAL0461238.1"/>
    </source>
</evidence>
<dbReference type="Pfam" id="PF22936">
    <property type="entry name" value="Pol_BBD"/>
    <property type="match status" value="1"/>
</dbReference>
<name>A0AAW2Y603_9LAMI</name>
<feature type="domain" description="Retrovirus-related Pol polyprotein from transposon TNT 1-94-like beta-barrel" evidence="2">
    <location>
        <begin position="258"/>
        <end position="310"/>
    </location>
</feature>
<dbReference type="AlphaFoldDB" id="A0AAW2Y603"/>
<dbReference type="EMBL" id="JACGWN010000001">
    <property type="protein sequence ID" value="KAL0461238.1"/>
    <property type="molecule type" value="Genomic_DNA"/>
</dbReference>
<dbReference type="PANTHER" id="PTHR47592">
    <property type="entry name" value="PBF68 PROTEIN"/>
    <property type="match status" value="1"/>
</dbReference>
<protein>
    <recommendedName>
        <fullName evidence="2">Retrovirus-related Pol polyprotein from transposon TNT 1-94-like beta-barrel domain-containing protein</fullName>
    </recommendedName>
</protein>
<feature type="region of interest" description="Disordered" evidence="1">
    <location>
        <begin position="211"/>
        <end position="231"/>
    </location>
</feature>
<feature type="compositionally biased region" description="Polar residues" evidence="1">
    <location>
        <begin position="220"/>
        <end position="231"/>
    </location>
</feature>
<dbReference type="Pfam" id="PF14223">
    <property type="entry name" value="Retrotran_gag_2"/>
    <property type="match status" value="1"/>
</dbReference>
<accession>A0AAW2Y603</accession>
<gene>
    <name evidence="3" type="ORF">Slati_0011400</name>
</gene>
<evidence type="ECO:0000256" key="1">
    <source>
        <dbReference type="SAM" id="MobiDB-lite"/>
    </source>
</evidence>
<dbReference type="PANTHER" id="PTHR47592:SF30">
    <property type="entry name" value="CCHC-TYPE DOMAIN-CONTAINING PROTEIN"/>
    <property type="match status" value="1"/>
</dbReference>
<reference evidence="3" key="1">
    <citation type="submission" date="2020-06" db="EMBL/GenBank/DDBJ databases">
        <authorList>
            <person name="Li T."/>
            <person name="Hu X."/>
            <person name="Zhang T."/>
            <person name="Song X."/>
            <person name="Zhang H."/>
            <person name="Dai N."/>
            <person name="Sheng W."/>
            <person name="Hou X."/>
            <person name="Wei L."/>
        </authorList>
    </citation>
    <scope>NUCLEOTIDE SEQUENCE</scope>
    <source>
        <strain evidence="3">KEN1</strain>
        <tissue evidence="3">Leaf</tissue>
    </source>
</reference>
<dbReference type="InterPro" id="IPR054722">
    <property type="entry name" value="PolX-like_BBD"/>
</dbReference>